<protein>
    <submittedName>
        <fullName evidence="1">Uncharacterized protein</fullName>
    </submittedName>
</protein>
<sequence>MPSFNGRVIRSREVQRANAHASILSSLIPNFTSVRASQLSNAPPLTILADGRLMLLKDSQ</sequence>
<name>A0AAD9D6V9_9STRA</name>
<comment type="caution">
    <text evidence="1">The sequence shown here is derived from an EMBL/GenBank/DDBJ whole genome shotgun (WGS) entry which is preliminary data.</text>
</comment>
<dbReference type="AlphaFoldDB" id="A0AAD9D6V9"/>
<evidence type="ECO:0000313" key="2">
    <source>
        <dbReference type="Proteomes" id="UP001224775"/>
    </source>
</evidence>
<proteinExistence type="predicted"/>
<evidence type="ECO:0000313" key="1">
    <source>
        <dbReference type="EMBL" id="KAK1734983.1"/>
    </source>
</evidence>
<keyword evidence="2" id="KW-1185">Reference proteome</keyword>
<dbReference type="Proteomes" id="UP001224775">
    <property type="component" value="Unassembled WGS sequence"/>
</dbReference>
<organism evidence="1 2">
    <name type="scientific">Skeletonema marinoi</name>
    <dbReference type="NCBI Taxonomy" id="267567"/>
    <lineage>
        <taxon>Eukaryota</taxon>
        <taxon>Sar</taxon>
        <taxon>Stramenopiles</taxon>
        <taxon>Ochrophyta</taxon>
        <taxon>Bacillariophyta</taxon>
        <taxon>Coscinodiscophyceae</taxon>
        <taxon>Thalassiosirophycidae</taxon>
        <taxon>Thalassiosirales</taxon>
        <taxon>Skeletonemataceae</taxon>
        <taxon>Skeletonema</taxon>
        <taxon>Skeletonema marinoi-dohrnii complex</taxon>
    </lineage>
</organism>
<gene>
    <name evidence="1" type="ORF">QTG54_014443</name>
</gene>
<accession>A0AAD9D6V9</accession>
<dbReference type="EMBL" id="JATAAI010000036">
    <property type="protein sequence ID" value="KAK1734983.1"/>
    <property type="molecule type" value="Genomic_DNA"/>
</dbReference>
<reference evidence="1" key="1">
    <citation type="submission" date="2023-06" db="EMBL/GenBank/DDBJ databases">
        <title>Survivors Of The Sea: Transcriptome response of Skeletonema marinoi to long-term dormancy.</title>
        <authorList>
            <person name="Pinder M.I.M."/>
            <person name="Kourtchenko O."/>
            <person name="Robertson E.K."/>
            <person name="Larsson T."/>
            <person name="Maumus F."/>
            <person name="Osuna-Cruz C.M."/>
            <person name="Vancaester E."/>
            <person name="Stenow R."/>
            <person name="Vandepoele K."/>
            <person name="Ploug H."/>
            <person name="Bruchert V."/>
            <person name="Godhe A."/>
            <person name="Topel M."/>
        </authorList>
    </citation>
    <scope>NUCLEOTIDE SEQUENCE</scope>
    <source>
        <strain evidence="1">R05AC</strain>
    </source>
</reference>